<comment type="caution">
    <text evidence="2">The sequence shown here is derived from an EMBL/GenBank/DDBJ whole genome shotgun (WGS) entry which is preliminary data.</text>
</comment>
<reference evidence="2" key="1">
    <citation type="submission" date="2022-03" db="EMBL/GenBank/DDBJ databases">
        <authorList>
            <person name="Sayadi A."/>
        </authorList>
    </citation>
    <scope>NUCLEOTIDE SEQUENCE</scope>
</reference>
<dbReference type="Proteomes" id="UP001152888">
    <property type="component" value="Unassembled WGS sequence"/>
</dbReference>
<organism evidence="2 3">
    <name type="scientific">Acanthoscelides obtectus</name>
    <name type="common">Bean weevil</name>
    <name type="synonym">Bruchus obtectus</name>
    <dbReference type="NCBI Taxonomy" id="200917"/>
    <lineage>
        <taxon>Eukaryota</taxon>
        <taxon>Metazoa</taxon>
        <taxon>Ecdysozoa</taxon>
        <taxon>Arthropoda</taxon>
        <taxon>Hexapoda</taxon>
        <taxon>Insecta</taxon>
        <taxon>Pterygota</taxon>
        <taxon>Neoptera</taxon>
        <taxon>Endopterygota</taxon>
        <taxon>Coleoptera</taxon>
        <taxon>Polyphaga</taxon>
        <taxon>Cucujiformia</taxon>
        <taxon>Chrysomeloidea</taxon>
        <taxon>Chrysomelidae</taxon>
        <taxon>Bruchinae</taxon>
        <taxon>Bruchini</taxon>
        <taxon>Acanthoscelides</taxon>
    </lineage>
</organism>
<protein>
    <submittedName>
        <fullName evidence="2">Uncharacterized protein</fullName>
    </submittedName>
</protein>
<sequence>MSGHGNAANSAGTSPDRGRISHVNSSFTTLHQSPPSICLDNATVKTYGPLLSAYDLYKTVSSIEESESVIVAVIQIRHTPLNIFLAFSG</sequence>
<accession>A0A9P0LGX0</accession>
<dbReference type="AlphaFoldDB" id="A0A9P0LGX0"/>
<proteinExistence type="predicted"/>
<dbReference type="EMBL" id="CAKOFQ010007263">
    <property type="protein sequence ID" value="CAH1996604.1"/>
    <property type="molecule type" value="Genomic_DNA"/>
</dbReference>
<feature type="region of interest" description="Disordered" evidence="1">
    <location>
        <begin position="1"/>
        <end position="30"/>
    </location>
</feature>
<name>A0A9P0LGX0_ACAOB</name>
<evidence type="ECO:0000256" key="1">
    <source>
        <dbReference type="SAM" id="MobiDB-lite"/>
    </source>
</evidence>
<gene>
    <name evidence="2" type="ORF">ACAOBT_LOCUS23290</name>
</gene>
<keyword evidence="3" id="KW-1185">Reference proteome</keyword>
<evidence type="ECO:0000313" key="3">
    <source>
        <dbReference type="Proteomes" id="UP001152888"/>
    </source>
</evidence>
<evidence type="ECO:0000313" key="2">
    <source>
        <dbReference type="EMBL" id="CAH1996604.1"/>
    </source>
</evidence>